<keyword evidence="1" id="KW-0812">Transmembrane</keyword>
<dbReference type="Proteomes" id="UP000190989">
    <property type="component" value="Unassembled WGS sequence"/>
</dbReference>
<dbReference type="RefSeq" id="WP_054948429.1">
    <property type="nucleotide sequence ID" value="NZ_FVZE01000001.1"/>
</dbReference>
<keyword evidence="1" id="KW-0472">Membrane</keyword>
<dbReference type="STRING" id="428990.SAMN06295987_101812"/>
<evidence type="ECO:0000313" key="3">
    <source>
        <dbReference type="Proteomes" id="UP000190989"/>
    </source>
</evidence>
<feature type="transmembrane region" description="Helical" evidence="1">
    <location>
        <begin position="38"/>
        <end position="59"/>
    </location>
</feature>
<evidence type="ECO:0000313" key="2">
    <source>
        <dbReference type="EMBL" id="SLJ88493.1"/>
    </source>
</evidence>
<keyword evidence="1" id="KW-1133">Transmembrane helix</keyword>
<sequence length="61" mass="6726">MNTTAMIISIISVLGALILVTSNARFRELGSRRMIRLGCIWAAIIVGLMLIIQLTGLRIEQ</sequence>
<proteinExistence type="predicted"/>
<feature type="transmembrane region" description="Helical" evidence="1">
    <location>
        <begin position="6"/>
        <end position="26"/>
    </location>
</feature>
<gene>
    <name evidence="2" type="ORF">SAMN06295987_101812</name>
</gene>
<protein>
    <submittedName>
        <fullName evidence="2">Uncharacterized protein</fullName>
    </submittedName>
</protein>
<name>A0A1U6GY81_9SPHN</name>
<organism evidence="2 3">
    <name type="scientific">Novosphingobium mathurense</name>
    <dbReference type="NCBI Taxonomy" id="428990"/>
    <lineage>
        <taxon>Bacteria</taxon>
        <taxon>Pseudomonadati</taxon>
        <taxon>Pseudomonadota</taxon>
        <taxon>Alphaproteobacteria</taxon>
        <taxon>Sphingomonadales</taxon>
        <taxon>Sphingomonadaceae</taxon>
        <taxon>Novosphingobium</taxon>
    </lineage>
</organism>
<reference evidence="3" key="1">
    <citation type="submission" date="2017-02" db="EMBL/GenBank/DDBJ databases">
        <authorList>
            <person name="Varghese N."/>
            <person name="Submissions S."/>
        </authorList>
    </citation>
    <scope>NUCLEOTIDE SEQUENCE [LARGE SCALE GENOMIC DNA]</scope>
    <source>
        <strain evidence="3">SM117</strain>
    </source>
</reference>
<dbReference type="EMBL" id="FVZE01000001">
    <property type="protein sequence ID" value="SLJ88493.1"/>
    <property type="molecule type" value="Genomic_DNA"/>
</dbReference>
<keyword evidence="3" id="KW-1185">Reference proteome</keyword>
<dbReference type="AlphaFoldDB" id="A0A1U6GY81"/>
<accession>A0A1U6GY81</accession>
<evidence type="ECO:0000256" key="1">
    <source>
        <dbReference type="SAM" id="Phobius"/>
    </source>
</evidence>